<dbReference type="Gene3D" id="3.50.50.60">
    <property type="entry name" value="FAD/NAD(P)-binding domain"/>
    <property type="match status" value="1"/>
</dbReference>
<dbReference type="InterPro" id="IPR002938">
    <property type="entry name" value="FAD-bd"/>
</dbReference>
<evidence type="ECO:0000256" key="2">
    <source>
        <dbReference type="ARBA" id="ARBA00005349"/>
    </source>
</evidence>
<keyword evidence="9" id="KW-1185">Reference proteome</keyword>
<dbReference type="GO" id="GO:0005739">
    <property type="term" value="C:mitochondrion"/>
    <property type="evidence" value="ECO:0007669"/>
    <property type="project" value="TreeGrafter"/>
</dbReference>
<comment type="similarity">
    <text evidence="2">Belongs to the UbiH/COQ6 family.</text>
</comment>
<name>A0AA38I612_9CUCU</name>
<keyword evidence="5" id="KW-0560">Oxidoreductase</keyword>
<dbReference type="FunFam" id="3.50.50.60:FF:000021">
    <property type="entry name" value="Ubiquinone biosynthesis monooxygenase COQ6"/>
    <property type="match status" value="1"/>
</dbReference>
<sequence>MDFHHIACNYNHMGIVATLKLPEDSPNVVAWQRHLPDGGFLALLPLTQGFSSMVWSMNAKEAKRVASLSEDAFVDAINDALWKVQPRSGFVDQATQTFDNLIRFFNLPSTSMTQCPPKVLGCDIKSRAMFPLGIGHATNYVSKGVALVGDAAHRIHPLVGQGVNLGFGDVICLNKVLAEAVYAGSTLGNLQYLKNYETERQRFNVPMILVVHGLFQLYSTQFTPVVILRSLGLQATNALTPLKKFLMSQAAGLRPQQA</sequence>
<evidence type="ECO:0000256" key="5">
    <source>
        <dbReference type="ARBA" id="ARBA00023002"/>
    </source>
</evidence>
<dbReference type="PANTHER" id="PTHR43876">
    <property type="entry name" value="UBIQUINONE BIOSYNTHESIS MONOOXYGENASE COQ6, MITOCHONDRIAL"/>
    <property type="match status" value="1"/>
</dbReference>
<comment type="caution">
    <text evidence="8">The sequence shown here is derived from an EMBL/GenBank/DDBJ whole genome shotgun (WGS) entry which is preliminary data.</text>
</comment>
<dbReference type="GO" id="GO:0004497">
    <property type="term" value="F:monooxygenase activity"/>
    <property type="evidence" value="ECO:0007669"/>
    <property type="project" value="UniProtKB-KW"/>
</dbReference>
<dbReference type="SUPFAM" id="SSF51905">
    <property type="entry name" value="FAD/NAD(P)-binding domain"/>
    <property type="match status" value="1"/>
</dbReference>
<dbReference type="InterPro" id="IPR036188">
    <property type="entry name" value="FAD/NAD-bd_sf"/>
</dbReference>
<dbReference type="InterPro" id="IPR051205">
    <property type="entry name" value="UbiH/COQ6_monooxygenase"/>
</dbReference>
<evidence type="ECO:0000259" key="7">
    <source>
        <dbReference type="Pfam" id="PF01494"/>
    </source>
</evidence>
<dbReference type="InterPro" id="IPR010971">
    <property type="entry name" value="UbiH/COQ6"/>
</dbReference>
<dbReference type="Gene3D" id="3.30.9.10">
    <property type="entry name" value="D-Amino Acid Oxidase, subunit A, domain 2"/>
    <property type="match status" value="1"/>
</dbReference>
<dbReference type="Pfam" id="PF01494">
    <property type="entry name" value="FAD_binding_3"/>
    <property type="match status" value="1"/>
</dbReference>
<evidence type="ECO:0000313" key="8">
    <source>
        <dbReference type="EMBL" id="KAJ3647654.1"/>
    </source>
</evidence>
<keyword evidence="4" id="KW-0274">FAD</keyword>
<accession>A0AA38I612</accession>
<proteinExistence type="inferred from homology"/>
<dbReference type="GO" id="GO:0016705">
    <property type="term" value="F:oxidoreductase activity, acting on paired donors, with incorporation or reduction of molecular oxygen"/>
    <property type="evidence" value="ECO:0007669"/>
    <property type="project" value="InterPro"/>
</dbReference>
<evidence type="ECO:0000256" key="6">
    <source>
        <dbReference type="ARBA" id="ARBA00023033"/>
    </source>
</evidence>
<dbReference type="EMBL" id="JALNTZ010000006">
    <property type="protein sequence ID" value="KAJ3647654.1"/>
    <property type="molecule type" value="Genomic_DNA"/>
</dbReference>
<evidence type="ECO:0000256" key="4">
    <source>
        <dbReference type="ARBA" id="ARBA00022827"/>
    </source>
</evidence>
<keyword evidence="3" id="KW-0285">Flavoprotein</keyword>
<protein>
    <recommendedName>
        <fullName evidence="7">FAD-binding domain-containing protein</fullName>
    </recommendedName>
</protein>
<evidence type="ECO:0000256" key="1">
    <source>
        <dbReference type="ARBA" id="ARBA00001974"/>
    </source>
</evidence>
<organism evidence="8 9">
    <name type="scientific">Zophobas morio</name>
    <dbReference type="NCBI Taxonomy" id="2755281"/>
    <lineage>
        <taxon>Eukaryota</taxon>
        <taxon>Metazoa</taxon>
        <taxon>Ecdysozoa</taxon>
        <taxon>Arthropoda</taxon>
        <taxon>Hexapoda</taxon>
        <taxon>Insecta</taxon>
        <taxon>Pterygota</taxon>
        <taxon>Neoptera</taxon>
        <taxon>Endopterygota</taxon>
        <taxon>Coleoptera</taxon>
        <taxon>Polyphaga</taxon>
        <taxon>Cucujiformia</taxon>
        <taxon>Tenebrionidae</taxon>
        <taxon>Zophobas</taxon>
    </lineage>
</organism>
<comment type="cofactor">
    <cofactor evidence="1">
        <name>FAD</name>
        <dbReference type="ChEBI" id="CHEBI:57692"/>
    </cofactor>
</comment>
<feature type="domain" description="FAD-binding" evidence="7">
    <location>
        <begin position="123"/>
        <end position="203"/>
    </location>
</feature>
<dbReference type="GO" id="GO:0071949">
    <property type="term" value="F:FAD binding"/>
    <property type="evidence" value="ECO:0007669"/>
    <property type="project" value="InterPro"/>
</dbReference>
<dbReference type="GO" id="GO:0006744">
    <property type="term" value="P:ubiquinone biosynthetic process"/>
    <property type="evidence" value="ECO:0007669"/>
    <property type="project" value="InterPro"/>
</dbReference>
<dbReference type="PANTHER" id="PTHR43876:SF7">
    <property type="entry name" value="UBIQUINONE BIOSYNTHESIS MONOOXYGENASE COQ6, MITOCHONDRIAL"/>
    <property type="match status" value="1"/>
</dbReference>
<reference evidence="8" key="1">
    <citation type="journal article" date="2023" name="G3 (Bethesda)">
        <title>Whole genome assemblies of Zophobas morio and Tenebrio molitor.</title>
        <authorList>
            <person name="Kaur S."/>
            <person name="Stinson S.A."/>
            <person name="diCenzo G.C."/>
        </authorList>
    </citation>
    <scope>NUCLEOTIDE SEQUENCE</scope>
    <source>
        <strain evidence="8">QUZm001</strain>
    </source>
</reference>
<dbReference type="Proteomes" id="UP001168821">
    <property type="component" value="Unassembled WGS sequence"/>
</dbReference>
<dbReference type="AlphaFoldDB" id="A0AA38I612"/>
<dbReference type="NCBIfam" id="TIGR01988">
    <property type="entry name" value="Ubi-OHases"/>
    <property type="match status" value="1"/>
</dbReference>
<gene>
    <name evidence="8" type="ORF">Zmor_019519</name>
</gene>
<keyword evidence="6" id="KW-0503">Monooxygenase</keyword>
<evidence type="ECO:0000256" key="3">
    <source>
        <dbReference type="ARBA" id="ARBA00022630"/>
    </source>
</evidence>
<evidence type="ECO:0000313" key="9">
    <source>
        <dbReference type="Proteomes" id="UP001168821"/>
    </source>
</evidence>